<protein>
    <submittedName>
        <fullName evidence="1">Uncharacterized protein</fullName>
    </submittedName>
</protein>
<dbReference type="Proteomes" id="UP000814128">
    <property type="component" value="Unassembled WGS sequence"/>
</dbReference>
<dbReference type="EMBL" id="MU273473">
    <property type="protein sequence ID" value="KAI0036262.1"/>
    <property type="molecule type" value="Genomic_DNA"/>
</dbReference>
<keyword evidence="2" id="KW-1185">Reference proteome</keyword>
<comment type="caution">
    <text evidence="1">The sequence shown here is derived from an EMBL/GenBank/DDBJ whole genome shotgun (WGS) entry which is preliminary data.</text>
</comment>
<sequence>MPCPAELLFAFCFVSPGRSSFFLFPFRAEPLFFYSALFLTPRQPASTHSSAQPRSLLPSTAFTCCTSPSMSRPLPAPHGHAPLALAPMPPRAGPARRRPAKLVILPPTATFAPTRSPPASRRTSASSAASSSSSSASSSSSSTTASPPPPPSSTSDTPSIPSTSTPFSPADPTSPRSPALALSWSVYQDALAARGITFLLASYPAPDREARRRVQVLA</sequence>
<reference evidence="1" key="1">
    <citation type="submission" date="2021-02" db="EMBL/GenBank/DDBJ databases">
        <authorList>
            <consortium name="DOE Joint Genome Institute"/>
            <person name="Ahrendt S."/>
            <person name="Looney B.P."/>
            <person name="Miyauchi S."/>
            <person name="Morin E."/>
            <person name="Drula E."/>
            <person name="Courty P.E."/>
            <person name="Chicoki N."/>
            <person name="Fauchery L."/>
            <person name="Kohler A."/>
            <person name="Kuo A."/>
            <person name="Labutti K."/>
            <person name="Pangilinan J."/>
            <person name="Lipzen A."/>
            <person name="Riley R."/>
            <person name="Andreopoulos W."/>
            <person name="He G."/>
            <person name="Johnson J."/>
            <person name="Barry K.W."/>
            <person name="Grigoriev I.V."/>
            <person name="Nagy L."/>
            <person name="Hibbett D."/>
            <person name="Henrissat B."/>
            <person name="Matheny P.B."/>
            <person name="Labbe J."/>
            <person name="Martin F."/>
        </authorList>
    </citation>
    <scope>NUCLEOTIDE SEQUENCE</scope>
    <source>
        <strain evidence="1">EC-137</strain>
    </source>
</reference>
<reference evidence="1" key="2">
    <citation type="journal article" date="2022" name="New Phytol.">
        <title>Evolutionary transition to the ectomycorrhizal habit in the genomes of a hyperdiverse lineage of mushroom-forming fungi.</title>
        <authorList>
            <person name="Looney B."/>
            <person name="Miyauchi S."/>
            <person name="Morin E."/>
            <person name="Drula E."/>
            <person name="Courty P.E."/>
            <person name="Kohler A."/>
            <person name="Kuo A."/>
            <person name="LaButti K."/>
            <person name="Pangilinan J."/>
            <person name="Lipzen A."/>
            <person name="Riley R."/>
            <person name="Andreopoulos W."/>
            <person name="He G."/>
            <person name="Johnson J."/>
            <person name="Nolan M."/>
            <person name="Tritt A."/>
            <person name="Barry K.W."/>
            <person name="Grigoriev I.V."/>
            <person name="Nagy L.G."/>
            <person name="Hibbett D."/>
            <person name="Henrissat B."/>
            <person name="Matheny P.B."/>
            <person name="Labbe J."/>
            <person name="Martin F.M."/>
        </authorList>
    </citation>
    <scope>NUCLEOTIDE SEQUENCE</scope>
    <source>
        <strain evidence="1">EC-137</strain>
    </source>
</reference>
<gene>
    <name evidence="1" type="ORF">K488DRAFT_82215</name>
</gene>
<name>A0ACB8QXG5_9AGAM</name>
<accession>A0ACB8QXG5</accession>
<evidence type="ECO:0000313" key="1">
    <source>
        <dbReference type="EMBL" id="KAI0036262.1"/>
    </source>
</evidence>
<proteinExistence type="predicted"/>
<organism evidence="1 2">
    <name type="scientific">Vararia minispora EC-137</name>
    <dbReference type="NCBI Taxonomy" id="1314806"/>
    <lineage>
        <taxon>Eukaryota</taxon>
        <taxon>Fungi</taxon>
        <taxon>Dikarya</taxon>
        <taxon>Basidiomycota</taxon>
        <taxon>Agaricomycotina</taxon>
        <taxon>Agaricomycetes</taxon>
        <taxon>Russulales</taxon>
        <taxon>Lachnocladiaceae</taxon>
        <taxon>Vararia</taxon>
    </lineage>
</organism>
<evidence type="ECO:0000313" key="2">
    <source>
        <dbReference type="Proteomes" id="UP000814128"/>
    </source>
</evidence>